<feature type="domain" description="Flagellar basal-body/hook protein C-terminal" evidence="8">
    <location>
        <begin position="414"/>
        <end position="452"/>
    </location>
</feature>
<dbReference type="PANTHER" id="PTHR30033">
    <property type="entry name" value="FLAGELLAR HOOK-ASSOCIATED PROTEIN 1"/>
    <property type="match status" value="1"/>
</dbReference>
<comment type="caution">
    <text evidence="10">The sequence shown here is derived from an EMBL/GenBank/DDBJ whole genome shotgun (WGS) entry which is preliminary data.</text>
</comment>
<dbReference type="GO" id="GO:0005576">
    <property type="term" value="C:extracellular region"/>
    <property type="evidence" value="ECO:0007669"/>
    <property type="project" value="UniProtKB-SubCell"/>
</dbReference>
<dbReference type="Pfam" id="PF22638">
    <property type="entry name" value="FlgK_D1"/>
    <property type="match status" value="1"/>
</dbReference>
<evidence type="ECO:0000259" key="9">
    <source>
        <dbReference type="Pfam" id="PF22638"/>
    </source>
</evidence>
<dbReference type="InterPro" id="IPR053927">
    <property type="entry name" value="FlgK_helical"/>
</dbReference>
<sequence>MRMINNALSGALAAQAGLHATSQNLSNLLTPGYSRQGVLLAASVPRSAQAGDAGNGVTVVSMRRYNDEYKSLQMWQANTRLGYHEGRQPFFRQLEQVAGSEGTSLSVGLDQFYASLNVASAEPGSIPLRQQVIESAQALAHRANNLMGVTDAQMSALREQRGAIVGQINTLTGTLARLNDEIAAGEAAGLNTAGLMDERDRQIDALAGMLDVRVVNQPDGSKTVTLPDGQPLVVGNTASVLEAKDNADGSQTLTFTFGKLKFPLASDRVGGRLGGLNEYETQVLRPMQDGVRTLMQTLADDVNAQLGKGFDLNGKAGAPLFVFDAGKGRLEIAKIKADELAFSATGAPGDSGNLQVIIALKDKKIDLPGLGKVTLGDGYAQLLSRLATQSQQNDAGLETAKVVRAEAENNWSATSGVNQDEEAINLMEFQKMYQANMKVVAVANSLFDSTLAIF</sequence>
<evidence type="ECO:0000256" key="2">
    <source>
        <dbReference type="ARBA" id="ARBA00004613"/>
    </source>
</evidence>
<keyword evidence="10" id="KW-0969">Cilium</keyword>
<protein>
    <recommendedName>
        <fullName evidence="4 7">Flagellar hook-associated protein 1</fullName>
        <shortName evidence="7">HAP1</shortName>
    </recommendedName>
</protein>
<name>A0A6B2KRL0_9NEIS</name>
<keyword evidence="11" id="KW-1185">Reference proteome</keyword>
<dbReference type="GO" id="GO:0005198">
    <property type="term" value="F:structural molecule activity"/>
    <property type="evidence" value="ECO:0007669"/>
    <property type="project" value="UniProtKB-UniRule"/>
</dbReference>
<dbReference type="GO" id="GO:0044780">
    <property type="term" value="P:bacterial-type flagellum assembly"/>
    <property type="evidence" value="ECO:0007669"/>
    <property type="project" value="InterPro"/>
</dbReference>
<comment type="similarity">
    <text evidence="3 7">Belongs to the flagella basal body rod proteins family.</text>
</comment>
<dbReference type="AlphaFoldDB" id="A0A6B2KRL0"/>
<keyword evidence="5 7" id="KW-0964">Secreted</keyword>
<dbReference type="NCBIfam" id="TIGR02492">
    <property type="entry name" value="flgK_ends"/>
    <property type="match status" value="1"/>
</dbReference>
<dbReference type="Pfam" id="PF06429">
    <property type="entry name" value="Flg_bbr_C"/>
    <property type="match status" value="1"/>
</dbReference>
<comment type="subcellular location">
    <subcellularLocation>
        <location evidence="1 7">Bacterial flagellum</location>
    </subcellularLocation>
    <subcellularLocation>
        <location evidence="2 7">Secreted</location>
    </subcellularLocation>
</comment>
<organism evidence="10 11">
    <name type="scientific">Crenobacter caeni</name>
    <dbReference type="NCBI Taxonomy" id="2705474"/>
    <lineage>
        <taxon>Bacteria</taxon>
        <taxon>Pseudomonadati</taxon>
        <taxon>Pseudomonadota</taxon>
        <taxon>Betaproteobacteria</taxon>
        <taxon>Neisseriales</taxon>
        <taxon>Neisseriaceae</taxon>
        <taxon>Crenobacter</taxon>
    </lineage>
</organism>
<dbReference type="PANTHER" id="PTHR30033:SF1">
    <property type="entry name" value="FLAGELLAR HOOK-ASSOCIATED PROTEIN 1"/>
    <property type="match status" value="1"/>
</dbReference>
<dbReference type="GO" id="GO:0009424">
    <property type="term" value="C:bacterial-type flagellum hook"/>
    <property type="evidence" value="ECO:0007669"/>
    <property type="project" value="UniProtKB-UniRule"/>
</dbReference>
<evidence type="ECO:0000256" key="3">
    <source>
        <dbReference type="ARBA" id="ARBA00009677"/>
    </source>
</evidence>
<reference evidence="10 11" key="1">
    <citation type="submission" date="2020-02" db="EMBL/GenBank/DDBJ databases">
        <authorList>
            <person name="Yang Z."/>
        </authorList>
    </citation>
    <scope>NUCLEOTIDE SEQUENCE [LARGE SCALE GENOMIC DNA]</scope>
    <source>
        <strain evidence="10 11">HX-7-9</strain>
    </source>
</reference>
<dbReference type="InterPro" id="IPR010930">
    <property type="entry name" value="Flg_bb/hook_C_dom"/>
</dbReference>
<evidence type="ECO:0000256" key="6">
    <source>
        <dbReference type="ARBA" id="ARBA00023143"/>
    </source>
</evidence>
<evidence type="ECO:0000256" key="7">
    <source>
        <dbReference type="RuleBase" id="RU362065"/>
    </source>
</evidence>
<keyword evidence="6 7" id="KW-0975">Bacterial flagellum</keyword>
<dbReference type="InterPro" id="IPR002371">
    <property type="entry name" value="FlgK"/>
</dbReference>
<evidence type="ECO:0000259" key="8">
    <source>
        <dbReference type="Pfam" id="PF06429"/>
    </source>
</evidence>
<evidence type="ECO:0000256" key="4">
    <source>
        <dbReference type="ARBA" id="ARBA00016244"/>
    </source>
</evidence>
<dbReference type="Proteomes" id="UP000482578">
    <property type="component" value="Unassembled WGS sequence"/>
</dbReference>
<evidence type="ECO:0000256" key="5">
    <source>
        <dbReference type="ARBA" id="ARBA00022525"/>
    </source>
</evidence>
<dbReference type="PRINTS" id="PR01005">
    <property type="entry name" value="FLGHOOKAP1"/>
</dbReference>
<proteinExistence type="inferred from homology"/>
<evidence type="ECO:0000313" key="10">
    <source>
        <dbReference type="EMBL" id="NDV12774.1"/>
    </source>
</evidence>
<gene>
    <name evidence="7 10" type="primary">flgK</name>
    <name evidence="10" type="ORF">GZH52_08150</name>
</gene>
<dbReference type="SUPFAM" id="SSF64518">
    <property type="entry name" value="Phase 1 flagellin"/>
    <property type="match status" value="1"/>
</dbReference>
<accession>A0A6B2KRL0</accession>
<keyword evidence="10" id="KW-0966">Cell projection</keyword>
<evidence type="ECO:0000256" key="1">
    <source>
        <dbReference type="ARBA" id="ARBA00004365"/>
    </source>
</evidence>
<evidence type="ECO:0000313" key="11">
    <source>
        <dbReference type="Proteomes" id="UP000482578"/>
    </source>
</evidence>
<dbReference type="RefSeq" id="WP_163315991.1">
    <property type="nucleotide sequence ID" value="NZ_JAAGAA010000006.1"/>
</dbReference>
<dbReference type="EMBL" id="JAAGAA010000006">
    <property type="protein sequence ID" value="NDV12774.1"/>
    <property type="molecule type" value="Genomic_DNA"/>
</dbReference>
<keyword evidence="10" id="KW-0282">Flagellum</keyword>
<feature type="domain" description="Flagellar hook-associated protein FlgK helical" evidence="9">
    <location>
        <begin position="92"/>
        <end position="321"/>
    </location>
</feature>